<organism evidence="7 8">
    <name type="scientific">Brassica carinata</name>
    <name type="common">Ethiopian mustard</name>
    <name type="synonym">Abyssinian cabbage</name>
    <dbReference type="NCBI Taxonomy" id="52824"/>
    <lineage>
        <taxon>Eukaryota</taxon>
        <taxon>Viridiplantae</taxon>
        <taxon>Streptophyta</taxon>
        <taxon>Embryophyta</taxon>
        <taxon>Tracheophyta</taxon>
        <taxon>Spermatophyta</taxon>
        <taxon>Magnoliopsida</taxon>
        <taxon>eudicotyledons</taxon>
        <taxon>Gunneridae</taxon>
        <taxon>Pentapetalae</taxon>
        <taxon>rosids</taxon>
        <taxon>malvids</taxon>
        <taxon>Brassicales</taxon>
        <taxon>Brassicaceae</taxon>
        <taxon>Brassiceae</taxon>
        <taxon>Brassica</taxon>
    </lineage>
</organism>
<comment type="caution">
    <text evidence="7">The sequence shown here is derived from an EMBL/GenBank/DDBJ whole genome shotgun (WGS) entry which is preliminary data.</text>
</comment>
<feature type="region of interest" description="Disordered" evidence="5">
    <location>
        <begin position="115"/>
        <end position="166"/>
    </location>
</feature>
<feature type="compositionally biased region" description="Polar residues" evidence="5">
    <location>
        <begin position="272"/>
        <end position="283"/>
    </location>
</feature>
<keyword evidence="4" id="KW-0788">Thiol protease</keyword>
<evidence type="ECO:0000313" key="7">
    <source>
        <dbReference type="EMBL" id="KAG2311373.1"/>
    </source>
</evidence>
<comment type="similarity">
    <text evidence="1">Belongs to the peptidase C48 family.</text>
</comment>
<evidence type="ECO:0000256" key="3">
    <source>
        <dbReference type="ARBA" id="ARBA00022801"/>
    </source>
</evidence>
<dbReference type="Gene3D" id="3.40.395.10">
    <property type="entry name" value="Adenoviral Proteinase, Chain A"/>
    <property type="match status" value="1"/>
</dbReference>
<feature type="region of interest" description="Disordered" evidence="5">
    <location>
        <begin position="204"/>
        <end position="251"/>
    </location>
</feature>
<dbReference type="InterPro" id="IPR038765">
    <property type="entry name" value="Papain-like_cys_pep_sf"/>
</dbReference>
<dbReference type="GO" id="GO:0016929">
    <property type="term" value="F:deSUMOylase activity"/>
    <property type="evidence" value="ECO:0007669"/>
    <property type="project" value="TreeGrafter"/>
</dbReference>
<evidence type="ECO:0000256" key="2">
    <source>
        <dbReference type="ARBA" id="ARBA00022670"/>
    </source>
</evidence>
<evidence type="ECO:0000256" key="5">
    <source>
        <dbReference type="SAM" id="MobiDB-lite"/>
    </source>
</evidence>
<evidence type="ECO:0000259" key="6">
    <source>
        <dbReference type="PROSITE" id="PS50600"/>
    </source>
</evidence>
<name>A0A8X7VGW0_BRACI</name>
<keyword evidence="3" id="KW-0378">Hydrolase</keyword>
<evidence type="ECO:0000256" key="1">
    <source>
        <dbReference type="ARBA" id="ARBA00005234"/>
    </source>
</evidence>
<dbReference type="Proteomes" id="UP000886595">
    <property type="component" value="Unassembled WGS sequence"/>
</dbReference>
<dbReference type="Pfam" id="PF02902">
    <property type="entry name" value="Peptidase_C48"/>
    <property type="match status" value="1"/>
</dbReference>
<reference evidence="7 8" key="1">
    <citation type="submission" date="2020-02" db="EMBL/GenBank/DDBJ databases">
        <authorList>
            <person name="Ma Q."/>
            <person name="Huang Y."/>
            <person name="Song X."/>
            <person name="Pei D."/>
        </authorList>
    </citation>
    <scope>NUCLEOTIDE SEQUENCE [LARGE SCALE GENOMIC DNA]</scope>
    <source>
        <strain evidence="7">Sxm20200214</strain>
        <tissue evidence="7">Leaf</tissue>
    </source>
</reference>
<evidence type="ECO:0000313" key="8">
    <source>
        <dbReference type="Proteomes" id="UP000886595"/>
    </source>
</evidence>
<proteinExistence type="inferred from homology"/>
<dbReference type="OrthoDB" id="1073279at2759"/>
<feature type="region of interest" description="Disordered" evidence="5">
    <location>
        <begin position="272"/>
        <end position="321"/>
    </location>
</feature>
<keyword evidence="2" id="KW-0645">Protease</keyword>
<dbReference type="InterPro" id="IPR003653">
    <property type="entry name" value="Peptidase_C48_C"/>
</dbReference>
<dbReference type="PANTHER" id="PTHR12606">
    <property type="entry name" value="SENTRIN/SUMO-SPECIFIC PROTEASE"/>
    <property type="match status" value="1"/>
</dbReference>
<dbReference type="GO" id="GO:0016926">
    <property type="term" value="P:protein desumoylation"/>
    <property type="evidence" value="ECO:0007669"/>
    <property type="project" value="TreeGrafter"/>
</dbReference>
<dbReference type="EMBL" id="JAAMPC010000005">
    <property type="protein sequence ID" value="KAG2311373.1"/>
    <property type="molecule type" value="Genomic_DNA"/>
</dbReference>
<feature type="compositionally biased region" description="Polar residues" evidence="5">
    <location>
        <begin position="123"/>
        <end position="135"/>
    </location>
</feature>
<protein>
    <recommendedName>
        <fullName evidence="6">Ubiquitin-like protease family profile domain-containing protein</fullName>
    </recommendedName>
</protein>
<sequence length="609" mass="69711">MDAMDLMLIVSSHTRLNFSPPSLIFDGTINNFFVCSSSDDYFYPYISWTGNYDVVESEHFCRDDEVEDDRITVLKELIRSEHDFSENVWEFEETLEDSLELDDEEAVNVEAHENVEAAESDESFQTPRGSKNLGATSKKGKKRLPDRGMEKMKHKVLSSGSKPAPFNEDMKAFVTQLFEQNFSAMEHRLQKQMAETFEQMKSELKNTRNEASVEVEHGEPPSPTKTSTSQQPSLRRSTRREASQSRVDVNFTQEDASFRGISTQGVEGLSQASYVPNFDPSQTNKEDDWWTPMTSVRGSKAKPSKDNTAPPPSQWKKWSRVQGKRLQLSDTPLPQDGSPQSSLYYFSEESWNRFTECSMNPIPFQIGPSLLNLTVASRIEMDAYMFIWRVNTTLKRWAPTRVAFMSAMFCLQLDAAFKVFNPDKKSYELPDFLLGYGRGELPSHERTDQVWGVDVDHLYFPLFVNDNHWIAVCVNIIEKKVEVYDCSGGKNRQYVEKFSAMIPRIVKAIAPPERQKKLHLSVYSIVDVPMKKRLNKSCCDCGAYALKHLECCLLGLDVSLVDDEIIQGCRQKIGVDLWEAAHDPIFAEVMTRYVPSSWERSEVFDLEED</sequence>
<feature type="domain" description="Ubiquitin-like protease family profile" evidence="6">
    <location>
        <begin position="344"/>
        <end position="552"/>
    </location>
</feature>
<accession>A0A8X7VGW0</accession>
<dbReference type="PANTHER" id="PTHR12606:SF149">
    <property type="entry name" value="UBIQUITIN-LIKE PROTEASE FAMILY PROFILE DOMAIN-CONTAINING PROTEIN"/>
    <property type="match status" value="1"/>
</dbReference>
<evidence type="ECO:0000256" key="4">
    <source>
        <dbReference type="ARBA" id="ARBA00022807"/>
    </source>
</evidence>
<feature type="compositionally biased region" description="Low complexity" evidence="5">
    <location>
        <begin position="224"/>
        <end position="233"/>
    </location>
</feature>
<dbReference type="PROSITE" id="PS50600">
    <property type="entry name" value="ULP_PROTEASE"/>
    <property type="match status" value="1"/>
</dbReference>
<gene>
    <name evidence="7" type="ORF">Bca52824_022930</name>
</gene>
<dbReference type="SUPFAM" id="SSF54001">
    <property type="entry name" value="Cysteine proteinases"/>
    <property type="match status" value="1"/>
</dbReference>
<keyword evidence="8" id="KW-1185">Reference proteome</keyword>
<dbReference type="AlphaFoldDB" id="A0A8X7VGW0"/>
<dbReference type="GO" id="GO:0006508">
    <property type="term" value="P:proteolysis"/>
    <property type="evidence" value="ECO:0007669"/>
    <property type="project" value="UniProtKB-KW"/>
</dbReference>
<dbReference type="GO" id="GO:0005634">
    <property type="term" value="C:nucleus"/>
    <property type="evidence" value="ECO:0007669"/>
    <property type="project" value="TreeGrafter"/>
</dbReference>